<dbReference type="Pfam" id="PF01535">
    <property type="entry name" value="PPR"/>
    <property type="match status" value="3"/>
</dbReference>
<keyword evidence="2" id="KW-0677">Repeat</keyword>
<gene>
    <name evidence="7" type="ORF">Acr_08g0009670</name>
</gene>
<dbReference type="PANTHER" id="PTHR33101">
    <property type="entry name" value="ROP GUANINE NUCLEOTIDE EXCHANGE FACTOR 1"/>
    <property type="match status" value="1"/>
</dbReference>
<accession>A0A7J0F1K7</accession>
<dbReference type="EMBL" id="BJWL01000008">
    <property type="protein sequence ID" value="GFY92571.1"/>
    <property type="molecule type" value="Genomic_DNA"/>
</dbReference>
<dbReference type="AlphaFoldDB" id="A0A7J0F1K7"/>
<dbReference type="FunFam" id="1.20.58.2010:FF:000001">
    <property type="entry name" value="Rop guanine nucleotide exchange factor 14"/>
    <property type="match status" value="1"/>
</dbReference>
<dbReference type="Pfam" id="PF03759">
    <property type="entry name" value="PRONE"/>
    <property type="match status" value="1"/>
</dbReference>
<dbReference type="PROSITE" id="PS51334">
    <property type="entry name" value="PRONE"/>
    <property type="match status" value="1"/>
</dbReference>
<evidence type="ECO:0000313" key="7">
    <source>
        <dbReference type="EMBL" id="GFY92571.1"/>
    </source>
</evidence>
<feature type="domain" description="C2" evidence="5">
    <location>
        <begin position="348"/>
        <end position="470"/>
    </location>
</feature>
<dbReference type="PROSITE" id="PS51375">
    <property type="entry name" value="PPR"/>
    <property type="match status" value="1"/>
</dbReference>
<dbReference type="Pfam" id="PF00168">
    <property type="entry name" value="C2"/>
    <property type="match status" value="1"/>
</dbReference>
<dbReference type="Gene3D" id="1.20.58.2010">
    <property type="entry name" value="PRONE domain, subdomain 1"/>
    <property type="match status" value="2"/>
</dbReference>
<dbReference type="InterPro" id="IPR035892">
    <property type="entry name" value="C2_domain_sf"/>
</dbReference>
<reference evidence="7 8" key="1">
    <citation type="submission" date="2019-07" db="EMBL/GenBank/DDBJ databases">
        <title>De Novo Assembly of kiwifruit Actinidia rufa.</title>
        <authorList>
            <person name="Sugita-Konishi S."/>
            <person name="Sato K."/>
            <person name="Mori E."/>
            <person name="Abe Y."/>
            <person name="Kisaki G."/>
            <person name="Hamano K."/>
            <person name="Suezawa K."/>
            <person name="Otani M."/>
            <person name="Fukuda T."/>
            <person name="Manabe T."/>
            <person name="Gomi K."/>
            <person name="Tabuchi M."/>
            <person name="Akimitsu K."/>
            <person name="Kataoka I."/>
        </authorList>
    </citation>
    <scope>NUCLEOTIDE SEQUENCE [LARGE SCALE GENOMIC DNA]</scope>
    <source>
        <strain evidence="8">cv. Fuchu</strain>
    </source>
</reference>
<evidence type="ECO:0000259" key="6">
    <source>
        <dbReference type="PROSITE" id="PS51334"/>
    </source>
</evidence>
<proteinExistence type="predicted"/>
<evidence type="ECO:0000313" key="8">
    <source>
        <dbReference type="Proteomes" id="UP000585474"/>
    </source>
</evidence>
<dbReference type="InterPro" id="IPR000008">
    <property type="entry name" value="C2_dom"/>
</dbReference>
<dbReference type="Proteomes" id="UP000585474">
    <property type="component" value="Unassembled WGS sequence"/>
</dbReference>
<evidence type="ECO:0000256" key="1">
    <source>
        <dbReference type="ARBA" id="ARBA00022658"/>
    </source>
</evidence>
<name>A0A7J0F1K7_9ERIC</name>
<dbReference type="OrthoDB" id="1053009at2759"/>
<evidence type="ECO:0000256" key="4">
    <source>
        <dbReference type="PROSITE-ProRule" id="PRU00708"/>
    </source>
</evidence>
<feature type="repeat" description="PPR" evidence="4">
    <location>
        <begin position="50"/>
        <end position="84"/>
    </location>
</feature>
<feature type="domain" description="PRONE" evidence="6">
    <location>
        <begin position="643"/>
        <end position="1021"/>
    </location>
</feature>
<dbReference type="FunFam" id="1.20.58.2010:FF:000003">
    <property type="entry name" value="Rop guanine nucleotide exchange factor 14"/>
    <property type="match status" value="1"/>
</dbReference>
<dbReference type="SUPFAM" id="SSF49562">
    <property type="entry name" value="C2 domain (Calcium/lipid-binding domain, CaLB)"/>
    <property type="match status" value="1"/>
</dbReference>
<dbReference type="GO" id="GO:0005085">
    <property type="term" value="F:guanyl-nucleotide exchange factor activity"/>
    <property type="evidence" value="ECO:0007669"/>
    <property type="project" value="UniProtKB-UniRule"/>
</dbReference>
<dbReference type="InterPro" id="IPR038937">
    <property type="entry name" value="RopGEF"/>
</dbReference>
<protein>
    <submittedName>
        <fullName evidence="7">RHO guanyl-nucleotide exchange factor 2</fullName>
    </submittedName>
</protein>
<evidence type="ECO:0000256" key="2">
    <source>
        <dbReference type="ARBA" id="ARBA00022737"/>
    </source>
</evidence>
<keyword evidence="8" id="KW-1185">Reference proteome</keyword>
<dbReference type="InterPro" id="IPR002885">
    <property type="entry name" value="PPR_rpt"/>
</dbReference>
<dbReference type="PANTHER" id="PTHR33101:SF47">
    <property type="entry name" value="ROP GUANINE NUCLEOTIDE EXCHANGE FACTOR 2-RELATED"/>
    <property type="match status" value="1"/>
</dbReference>
<dbReference type="Gene3D" id="2.60.40.150">
    <property type="entry name" value="C2 domain"/>
    <property type="match status" value="1"/>
</dbReference>
<sequence>MLVNGQRPNFVTILSVIRAIENLGYENLTQAIHELLLKMGFESEVSVVTDMFLWNAMLSVCVKSRQYFGTFEIFREMQYICVRPNHVSIVSILPACAALGTSFFGRQIHVFLTIEKKDLISSRIMIHGCVKNECPITAFNMFSRMQSCAFKPEEVIILDAIGASAEAEKLSFGLVERSYCVECHDVSISQSGHPLNALDTFKEIQSTSEKPNEITLVSVLQACSSMGVQDLRESIHAQMTKAGYSSNASLILALIDFYCKFGRIRQGKAPFDEILVKDLVYWSSMINGYGINGHCGLENEGWNWFYAMEEIYGITPKLAHYACMVDLLSHQGHIEEALEFLRSMPIEPDKRIWGALLASCRSSYGSIEMAEYVVEQLVGLDPENTRRPAYYVIVECGMEVQRSKISSSNHGEICWNEKFVFEFPSSKWEKLTHLKLKIMDEEYFSDDEFVGETTIYLPGIIMEGYNKGFLEIRPTPYNVVLEDDTYKGEIKIGLKFIPNKEAYTADRRIFVKEKLESGQSICRTIMNFCRVQWERFEYLTQFWSRKRLKMDNLSNSDENYDLGYQPSPSSMDQTDHSPTGTTGFSVISSDSFAYFRTSSEVSGFSEQTDDLETPSPVWMLRKTTNLSRLETRNQHKHLLEDKNDDPEPVDLELEMMKERFSKLLLGEDMSGSGKGVSTAVTVSNSITNLYASVFGPHLRLEPLNPEKKLMWKREMNCLLSICDYIVELIPKSQSLHDGTTVEVMASMPRSDIYINLPALRKLDTMLLDILESFQETEFWYVEQGSMSGNSTRSGSFRRVVQPQRKEEKWWLPVPCVPPGGLSDKSRKHLKSKRDSSNQIHKAAMAINGTLLSEMEIPDSYLASLPKSGKASLGDTIYRYMYTADKFSPEHLLDCLNISSEHEALELADRVEASMYTWRRKVCMSHSKSSWDMMKDFMSDIDRSDKNQVLAERAEVLLFCLKQRYPELSQTSLDTCKIQYNRDVGQAILESYSRVLEGLAFNTVAWIDDVLFVDKSTKSQDK</sequence>
<evidence type="ECO:0000256" key="3">
    <source>
        <dbReference type="PROSITE-ProRule" id="PRU00663"/>
    </source>
</evidence>
<evidence type="ECO:0000259" key="5">
    <source>
        <dbReference type="PROSITE" id="PS50004"/>
    </source>
</evidence>
<dbReference type="InterPro" id="IPR005512">
    <property type="entry name" value="PRONE_dom"/>
</dbReference>
<keyword evidence="1 3" id="KW-0344">Guanine-nucleotide releasing factor</keyword>
<dbReference type="InterPro" id="IPR011990">
    <property type="entry name" value="TPR-like_helical_dom_sf"/>
</dbReference>
<comment type="caution">
    <text evidence="7">The sequence shown here is derived from an EMBL/GenBank/DDBJ whole genome shotgun (WGS) entry which is preliminary data.</text>
</comment>
<dbReference type="PROSITE" id="PS50004">
    <property type="entry name" value="C2"/>
    <property type="match status" value="1"/>
</dbReference>
<organism evidence="7 8">
    <name type="scientific">Actinidia rufa</name>
    <dbReference type="NCBI Taxonomy" id="165716"/>
    <lineage>
        <taxon>Eukaryota</taxon>
        <taxon>Viridiplantae</taxon>
        <taxon>Streptophyta</taxon>
        <taxon>Embryophyta</taxon>
        <taxon>Tracheophyta</taxon>
        <taxon>Spermatophyta</taxon>
        <taxon>Magnoliopsida</taxon>
        <taxon>eudicotyledons</taxon>
        <taxon>Gunneridae</taxon>
        <taxon>Pentapetalae</taxon>
        <taxon>asterids</taxon>
        <taxon>Ericales</taxon>
        <taxon>Actinidiaceae</taxon>
        <taxon>Actinidia</taxon>
    </lineage>
</organism>
<dbReference type="Gene3D" id="1.25.40.10">
    <property type="entry name" value="Tetratricopeptide repeat domain"/>
    <property type="match status" value="2"/>
</dbReference>